<gene>
    <name evidence="2" type="ORF">Tci_021426</name>
</gene>
<dbReference type="PANTHER" id="PTHR45023">
    <property type="match status" value="1"/>
</dbReference>
<feature type="region of interest" description="Disordered" evidence="1">
    <location>
        <begin position="139"/>
        <end position="195"/>
    </location>
</feature>
<organism evidence="2">
    <name type="scientific">Tanacetum cinerariifolium</name>
    <name type="common">Dalmatian daisy</name>
    <name type="synonym">Chrysanthemum cinerariifolium</name>
    <dbReference type="NCBI Taxonomy" id="118510"/>
    <lineage>
        <taxon>Eukaryota</taxon>
        <taxon>Viridiplantae</taxon>
        <taxon>Streptophyta</taxon>
        <taxon>Embryophyta</taxon>
        <taxon>Tracheophyta</taxon>
        <taxon>Spermatophyta</taxon>
        <taxon>Magnoliopsida</taxon>
        <taxon>eudicotyledons</taxon>
        <taxon>Gunneridae</taxon>
        <taxon>Pentapetalae</taxon>
        <taxon>asterids</taxon>
        <taxon>campanulids</taxon>
        <taxon>Asterales</taxon>
        <taxon>Asteraceae</taxon>
        <taxon>Asteroideae</taxon>
        <taxon>Anthemideae</taxon>
        <taxon>Anthemidinae</taxon>
        <taxon>Tanacetum</taxon>
    </lineage>
</organism>
<comment type="caution">
    <text evidence="2">The sequence shown here is derived from an EMBL/GenBank/DDBJ whole genome shotgun (WGS) entry which is preliminary data.</text>
</comment>
<reference evidence="2" key="1">
    <citation type="journal article" date="2019" name="Sci. Rep.">
        <title>Draft genome of Tanacetum cinerariifolium, the natural source of mosquito coil.</title>
        <authorList>
            <person name="Yamashiro T."/>
            <person name="Shiraishi A."/>
            <person name="Satake H."/>
            <person name="Nakayama K."/>
        </authorList>
    </citation>
    <scope>NUCLEOTIDE SEQUENCE</scope>
</reference>
<proteinExistence type="predicted"/>
<dbReference type="EMBL" id="BKCJ010002565">
    <property type="protein sequence ID" value="GEU49448.1"/>
    <property type="molecule type" value="Genomic_DNA"/>
</dbReference>
<evidence type="ECO:0000256" key="1">
    <source>
        <dbReference type="SAM" id="MobiDB-lite"/>
    </source>
</evidence>
<evidence type="ECO:0008006" key="3">
    <source>
        <dbReference type="Google" id="ProtNLM"/>
    </source>
</evidence>
<name>A0A6L2KIZ2_TANCI</name>
<feature type="compositionally biased region" description="Basic and acidic residues" evidence="1">
    <location>
        <begin position="149"/>
        <end position="159"/>
    </location>
</feature>
<accession>A0A6L2KIZ2</accession>
<feature type="compositionally biased region" description="Basic and acidic residues" evidence="1">
    <location>
        <begin position="172"/>
        <end position="181"/>
    </location>
</feature>
<dbReference type="AlphaFoldDB" id="A0A6L2KIZ2"/>
<protein>
    <recommendedName>
        <fullName evidence="3">Glutathione S-transferase T3-like</fullName>
    </recommendedName>
</protein>
<dbReference type="PANTHER" id="PTHR45023:SF14">
    <property type="entry name" value="GLUTATHIONE TRANSFERASE"/>
    <property type="match status" value="1"/>
</dbReference>
<evidence type="ECO:0000313" key="2">
    <source>
        <dbReference type="EMBL" id="GEU49448.1"/>
    </source>
</evidence>
<sequence>MKHTAKKGKSSDPIGDVTLNWTSNEETLLSECFVVVSKDRNVRHSQPRDTLWFRVLNEFSQKIFQQRTKDMLSSKWSMLNHHCQKFNAIYKRFIRLKRSGENDVDLMKQARGINQDENKNSSFNHEKAWTILPKHTKWNAPDPAPVDLTEDKNVHDEHVPAVNTDELFGPDPRPRSPDKQRQKNQIRNIGEHRGK</sequence>